<keyword evidence="4" id="KW-1185">Reference proteome</keyword>
<evidence type="ECO:0000259" key="2">
    <source>
        <dbReference type="Pfam" id="PF03313"/>
    </source>
</evidence>
<dbReference type="InterPro" id="IPR005130">
    <property type="entry name" value="Ser_deHydtase-like_asu"/>
</dbReference>
<dbReference type="PIRSF" id="PIRSF006054">
    <property type="entry name" value="UCP006054"/>
    <property type="match status" value="1"/>
</dbReference>
<dbReference type="InterPro" id="IPR021144">
    <property type="entry name" value="UPF0597"/>
</dbReference>
<dbReference type="RefSeq" id="WP_119971881.1">
    <property type="nucleotide sequence ID" value="NZ_CP032416.1"/>
</dbReference>
<dbReference type="Proteomes" id="UP000266301">
    <property type="component" value="Chromosome"/>
</dbReference>
<protein>
    <recommendedName>
        <fullName evidence="1">UPF0597 protein D4Z93_07220</fullName>
    </recommendedName>
</protein>
<evidence type="ECO:0000313" key="3">
    <source>
        <dbReference type="EMBL" id="AYD40323.1"/>
    </source>
</evidence>
<dbReference type="KEGG" id="cfer:D4Z93_07220"/>
<reference evidence="3 4" key="1">
    <citation type="journal article" date="2019" name="Int. J. Syst. Evol. Microbiol.">
        <title>Clostridium fermenticellae sp. nov., isolated from the mud in a fermentation cellar for the production of the Chinese liquor, baijiu.</title>
        <authorList>
            <person name="Xu P.X."/>
            <person name="Chai L.J."/>
            <person name="Qiu T."/>
            <person name="Zhang X.J."/>
            <person name="Lu Z.M."/>
            <person name="Xiao C."/>
            <person name="Wang S.T."/>
            <person name="Shen C.H."/>
            <person name="Shi J.S."/>
            <person name="Xu Z.H."/>
        </authorList>
    </citation>
    <scope>NUCLEOTIDE SEQUENCE [LARGE SCALE GENOMIC DNA]</scope>
    <source>
        <strain evidence="3 4">JN500901</strain>
    </source>
</reference>
<dbReference type="AlphaFoldDB" id="A0A386H461"/>
<name>A0A386H461_9CLOT</name>
<dbReference type="PANTHER" id="PTHR30501:SF2">
    <property type="entry name" value="UPF0597 PROTEIN YHAM"/>
    <property type="match status" value="1"/>
</dbReference>
<dbReference type="Pfam" id="PF03313">
    <property type="entry name" value="SDH_alpha"/>
    <property type="match status" value="1"/>
</dbReference>
<organism evidence="3 4">
    <name type="scientific">Clostridium fermenticellae</name>
    <dbReference type="NCBI Taxonomy" id="2068654"/>
    <lineage>
        <taxon>Bacteria</taxon>
        <taxon>Bacillati</taxon>
        <taxon>Bacillota</taxon>
        <taxon>Clostridia</taxon>
        <taxon>Eubacteriales</taxon>
        <taxon>Clostridiaceae</taxon>
        <taxon>Clostridium</taxon>
    </lineage>
</organism>
<gene>
    <name evidence="3" type="ORF">D4Z93_07220</name>
</gene>
<evidence type="ECO:0000313" key="4">
    <source>
        <dbReference type="Proteomes" id="UP000266301"/>
    </source>
</evidence>
<dbReference type="GO" id="GO:0080146">
    <property type="term" value="F:L-cysteine desulfhydrase activity"/>
    <property type="evidence" value="ECO:0007669"/>
    <property type="project" value="TreeGrafter"/>
</dbReference>
<dbReference type="GO" id="GO:0019450">
    <property type="term" value="P:L-cysteine catabolic process to pyruvate"/>
    <property type="evidence" value="ECO:0007669"/>
    <property type="project" value="TreeGrafter"/>
</dbReference>
<proteinExistence type="inferred from homology"/>
<feature type="domain" description="Serine dehydratase-like alpha subunit" evidence="2">
    <location>
        <begin position="85"/>
        <end position="416"/>
    </location>
</feature>
<dbReference type="OrthoDB" id="41906at2"/>
<comment type="similarity">
    <text evidence="1">Belongs to the UPF0597 family.</text>
</comment>
<dbReference type="HAMAP" id="MF_01845">
    <property type="entry name" value="UPF0597"/>
    <property type="match status" value="1"/>
</dbReference>
<evidence type="ECO:0000256" key="1">
    <source>
        <dbReference type="HAMAP-Rule" id="MF_01845"/>
    </source>
</evidence>
<accession>A0A386H461</accession>
<sequence length="424" mass="45663">MKNEKLLLDILHDQVVPALGCTEPTAVAYAVAKAKELLGEDIQKLDIYVDRNIMKNGKEVGIPGTNEKGIKVAAALALVIGKSEYKLEVLKEVTNESLNEALKLIDKNIINLKLKKDADGLYIEVIASGKNNTSRVIIKKTHLNIVLLEKNGKEISKDDCDTKIENKASIRDRIREFKIADLKEFVDTVSLDKIEFIDEGIIMNKRMAMDCFKYNLGIGIGNMFKSEKEDIEHYAKAITSAASEARMSGHALPVMSSAGSGNHGLVAILPIAIIGENMNIDHEKIIRSVTLSHLVTIYVKSYTGSLSPVCGCGVAAGVGASAGITYLLGGTIEQIEGDIKNMVAGISGMICDGAKVGCSYKLAISVGAAIDAAKMAMKNIFIPDRDGILSESVENTIQNLARVSNEGMSATDDVILDVMMNSCN</sequence>
<dbReference type="EMBL" id="CP032416">
    <property type="protein sequence ID" value="AYD40323.1"/>
    <property type="molecule type" value="Genomic_DNA"/>
</dbReference>
<dbReference type="PANTHER" id="PTHR30501">
    <property type="entry name" value="UPF0597 PROTEIN YHAM"/>
    <property type="match status" value="1"/>
</dbReference>